<accession>X1AL73</accession>
<dbReference type="Pfam" id="PF08448">
    <property type="entry name" value="PAS_4"/>
    <property type="match status" value="1"/>
</dbReference>
<sequence length="87" mass="9470">MVQSIPDIILTVARDGTILAVNRTVSGVTVEETIGKSIYDNVGPEHCEAVRESLERVFQTGKPETYEILGVGPHGLKTAWYETSVVP</sequence>
<gene>
    <name evidence="2" type="ORF">S01H4_28221</name>
</gene>
<dbReference type="InterPro" id="IPR000014">
    <property type="entry name" value="PAS"/>
</dbReference>
<dbReference type="NCBIfam" id="TIGR00229">
    <property type="entry name" value="sensory_box"/>
    <property type="match status" value="1"/>
</dbReference>
<dbReference type="SMART" id="SM00091">
    <property type="entry name" value="PAS"/>
    <property type="match status" value="1"/>
</dbReference>
<dbReference type="Gene3D" id="3.30.450.20">
    <property type="entry name" value="PAS domain"/>
    <property type="match status" value="1"/>
</dbReference>
<feature type="non-terminal residue" evidence="2">
    <location>
        <position position="87"/>
    </location>
</feature>
<evidence type="ECO:0000259" key="1">
    <source>
        <dbReference type="PROSITE" id="PS50112"/>
    </source>
</evidence>
<dbReference type="InterPro" id="IPR013656">
    <property type="entry name" value="PAS_4"/>
</dbReference>
<organism evidence="2">
    <name type="scientific">marine sediment metagenome</name>
    <dbReference type="NCBI Taxonomy" id="412755"/>
    <lineage>
        <taxon>unclassified sequences</taxon>
        <taxon>metagenomes</taxon>
        <taxon>ecological metagenomes</taxon>
    </lineage>
</organism>
<dbReference type="InterPro" id="IPR035965">
    <property type="entry name" value="PAS-like_dom_sf"/>
</dbReference>
<feature type="domain" description="PAS" evidence="1">
    <location>
        <begin position="25"/>
        <end position="61"/>
    </location>
</feature>
<dbReference type="EMBL" id="BART01013971">
    <property type="protein sequence ID" value="GAG83345.1"/>
    <property type="molecule type" value="Genomic_DNA"/>
</dbReference>
<dbReference type="PROSITE" id="PS50112">
    <property type="entry name" value="PAS"/>
    <property type="match status" value="1"/>
</dbReference>
<name>X1AL73_9ZZZZ</name>
<dbReference type="SUPFAM" id="SSF55785">
    <property type="entry name" value="PYP-like sensor domain (PAS domain)"/>
    <property type="match status" value="1"/>
</dbReference>
<dbReference type="CDD" id="cd00130">
    <property type="entry name" value="PAS"/>
    <property type="match status" value="1"/>
</dbReference>
<protein>
    <recommendedName>
        <fullName evidence="1">PAS domain-containing protein</fullName>
    </recommendedName>
</protein>
<proteinExistence type="predicted"/>
<comment type="caution">
    <text evidence="2">The sequence shown here is derived from an EMBL/GenBank/DDBJ whole genome shotgun (WGS) entry which is preliminary data.</text>
</comment>
<dbReference type="AlphaFoldDB" id="X1AL73"/>
<reference evidence="2" key="1">
    <citation type="journal article" date="2014" name="Front. Microbiol.">
        <title>High frequency of phylogenetically diverse reductive dehalogenase-homologous genes in deep subseafloor sedimentary metagenomes.</title>
        <authorList>
            <person name="Kawai M."/>
            <person name="Futagami T."/>
            <person name="Toyoda A."/>
            <person name="Takaki Y."/>
            <person name="Nishi S."/>
            <person name="Hori S."/>
            <person name="Arai W."/>
            <person name="Tsubouchi T."/>
            <person name="Morono Y."/>
            <person name="Uchiyama I."/>
            <person name="Ito T."/>
            <person name="Fujiyama A."/>
            <person name="Inagaki F."/>
            <person name="Takami H."/>
        </authorList>
    </citation>
    <scope>NUCLEOTIDE SEQUENCE</scope>
    <source>
        <strain evidence="2">Expedition CK06-06</strain>
    </source>
</reference>
<evidence type="ECO:0000313" key="2">
    <source>
        <dbReference type="EMBL" id="GAG83345.1"/>
    </source>
</evidence>